<dbReference type="AlphaFoldDB" id="A0A7C9AWU5"/>
<feature type="signal peptide" evidence="1">
    <location>
        <begin position="1"/>
        <end position="25"/>
    </location>
</feature>
<dbReference type="EMBL" id="GISG01268960">
    <property type="protein sequence ID" value="MBA4675835.1"/>
    <property type="molecule type" value="Transcribed_RNA"/>
</dbReference>
<reference evidence="2" key="1">
    <citation type="journal article" date="2013" name="J. Plant Res.">
        <title>Effect of fungi and light on seed germination of three Opuntia species from semiarid lands of central Mexico.</title>
        <authorList>
            <person name="Delgado-Sanchez P."/>
            <person name="Jimenez-Bremont J.F."/>
            <person name="Guerrero-Gonzalez Mde L."/>
            <person name="Flores J."/>
        </authorList>
    </citation>
    <scope>NUCLEOTIDE SEQUENCE</scope>
    <source>
        <tissue evidence="2">Cladode</tissue>
    </source>
</reference>
<evidence type="ECO:0000313" key="2">
    <source>
        <dbReference type="EMBL" id="MBA4675835.1"/>
    </source>
</evidence>
<organism evidence="2">
    <name type="scientific">Opuntia streptacantha</name>
    <name type="common">Prickly pear cactus</name>
    <name type="synonym">Opuntia cardona</name>
    <dbReference type="NCBI Taxonomy" id="393608"/>
    <lineage>
        <taxon>Eukaryota</taxon>
        <taxon>Viridiplantae</taxon>
        <taxon>Streptophyta</taxon>
        <taxon>Embryophyta</taxon>
        <taxon>Tracheophyta</taxon>
        <taxon>Spermatophyta</taxon>
        <taxon>Magnoliopsida</taxon>
        <taxon>eudicotyledons</taxon>
        <taxon>Gunneridae</taxon>
        <taxon>Pentapetalae</taxon>
        <taxon>Caryophyllales</taxon>
        <taxon>Cactineae</taxon>
        <taxon>Cactaceae</taxon>
        <taxon>Opuntioideae</taxon>
        <taxon>Opuntia</taxon>
    </lineage>
</organism>
<evidence type="ECO:0000256" key="1">
    <source>
        <dbReference type="SAM" id="SignalP"/>
    </source>
</evidence>
<feature type="chain" id="PRO_5027564720" evidence="1">
    <location>
        <begin position="26"/>
        <end position="123"/>
    </location>
</feature>
<keyword evidence="1" id="KW-0732">Signal</keyword>
<reference evidence="2" key="2">
    <citation type="submission" date="2020-07" db="EMBL/GenBank/DDBJ databases">
        <authorList>
            <person name="Vera ALvarez R."/>
            <person name="Arias-Moreno D.M."/>
            <person name="Jimenez-Jacinto V."/>
            <person name="Jimenez-Bremont J.F."/>
            <person name="Swaminathan K."/>
            <person name="Moose S.P."/>
            <person name="Guerrero-Gonzalez M.L."/>
            <person name="Marino-Ramirez L."/>
            <person name="Landsman D."/>
            <person name="Rodriguez-Kessler M."/>
            <person name="Delgado-Sanchez P."/>
        </authorList>
    </citation>
    <scope>NUCLEOTIDE SEQUENCE</scope>
    <source>
        <tissue evidence="2">Cladode</tissue>
    </source>
</reference>
<sequence length="123" mass="13037">MWVPWQAQTIFTWVALYLYVTPEIALPLGPGPVVETHGKFGKEPDPPNLTSAAMPGLMDGYSEGKLFACLFASSCAREVLCSPDGRLVCPLNCSDGHESGRRAPDKLGLVTCGGTEVGMALPA</sequence>
<protein>
    <submittedName>
        <fullName evidence="2">Uncharacterized protein</fullName>
    </submittedName>
</protein>
<name>A0A7C9AWU5_OPUST</name>
<proteinExistence type="predicted"/>
<accession>A0A7C9AWU5</accession>